<accession>A0ABQ8ZXP7</accession>
<evidence type="ECO:0000313" key="2">
    <source>
        <dbReference type="Proteomes" id="UP001141253"/>
    </source>
</evidence>
<reference evidence="1" key="1">
    <citation type="submission" date="2022-10" db="EMBL/GenBank/DDBJ databases">
        <authorList>
            <person name="Hyden B.L."/>
            <person name="Feng K."/>
            <person name="Yates T."/>
            <person name="Jawdy S."/>
            <person name="Smart L.B."/>
            <person name="Muchero W."/>
        </authorList>
    </citation>
    <scope>NUCLEOTIDE SEQUENCE</scope>
    <source>
        <tissue evidence="1">Shoot tip</tissue>
    </source>
</reference>
<protein>
    <submittedName>
        <fullName evidence="1">Uncharacterized protein</fullName>
    </submittedName>
</protein>
<keyword evidence="2" id="KW-1185">Reference proteome</keyword>
<dbReference type="Proteomes" id="UP001141253">
    <property type="component" value="Chromosome 10"/>
</dbReference>
<feature type="non-terminal residue" evidence="1">
    <location>
        <position position="17"/>
    </location>
</feature>
<dbReference type="EMBL" id="JAPFFI010000024">
    <property type="protein sequence ID" value="KAJ6312954.1"/>
    <property type="molecule type" value="Genomic_DNA"/>
</dbReference>
<name>A0ABQ8ZXP7_9ROSI</name>
<sequence length="17" mass="2177">MTLYFLSFRMCKTLHRE</sequence>
<reference evidence="1" key="2">
    <citation type="journal article" date="2023" name="Int. J. Mol. Sci.">
        <title>De Novo Assembly and Annotation of 11 Diverse Shrub Willow (Salix) Genomes Reveals Novel Gene Organization in Sex-Linked Regions.</title>
        <authorList>
            <person name="Hyden B."/>
            <person name="Feng K."/>
            <person name="Yates T.B."/>
            <person name="Jawdy S."/>
            <person name="Cereghino C."/>
            <person name="Smart L.B."/>
            <person name="Muchero W."/>
        </authorList>
    </citation>
    <scope>NUCLEOTIDE SEQUENCE</scope>
    <source>
        <tissue evidence="1">Shoot tip</tissue>
    </source>
</reference>
<organism evidence="1 2">
    <name type="scientific">Salix suchowensis</name>
    <dbReference type="NCBI Taxonomy" id="1278906"/>
    <lineage>
        <taxon>Eukaryota</taxon>
        <taxon>Viridiplantae</taxon>
        <taxon>Streptophyta</taxon>
        <taxon>Embryophyta</taxon>
        <taxon>Tracheophyta</taxon>
        <taxon>Spermatophyta</taxon>
        <taxon>Magnoliopsida</taxon>
        <taxon>eudicotyledons</taxon>
        <taxon>Gunneridae</taxon>
        <taxon>Pentapetalae</taxon>
        <taxon>rosids</taxon>
        <taxon>fabids</taxon>
        <taxon>Malpighiales</taxon>
        <taxon>Salicaceae</taxon>
        <taxon>Saliceae</taxon>
        <taxon>Salix</taxon>
    </lineage>
</organism>
<comment type="caution">
    <text evidence="1">The sequence shown here is derived from an EMBL/GenBank/DDBJ whole genome shotgun (WGS) entry which is preliminary data.</text>
</comment>
<proteinExistence type="predicted"/>
<gene>
    <name evidence="1" type="ORF">OIU77_014473</name>
</gene>
<evidence type="ECO:0000313" key="1">
    <source>
        <dbReference type="EMBL" id="KAJ6312954.1"/>
    </source>
</evidence>